<sequence length="274" mass="30221">MPNSEATNCLKAAIDDANATRYLNGVGLIMLLYDQLLTFYDEVELVWKTKSSLAKRAFLVNRYLVPSILIGLAGFGAGNVLVLLRVVTLWDRDRRKALLLTVGFLVSFCTTFGLMVVVAFKMLTGMVYFPQVHMCVTRTKVAELSAMWGSPMLFEILVLIFAETVWDFSLLVFVPIQQLMPLTFALLVLRAFNLILSIVVGPGLAVLGVYFVWAMTTLVLNRALLSIHKAGIARNSMEISAPVVSISGSRTRGGSNVCTSTDKGFTMKSNDIEY</sequence>
<evidence type="ECO:0000313" key="4">
    <source>
        <dbReference type="Proteomes" id="UP000308199"/>
    </source>
</evidence>
<keyword evidence="1" id="KW-0472">Membrane</keyword>
<dbReference type="EMBL" id="SGPK01000191">
    <property type="protein sequence ID" value="THH06515.1"/>
    <property type="molecule type" value="Genomic_DNA"/>
</dbReference>
<reference evidence="3 4" key="1">
    <citation type="submission" date="2019-02" db="EMBL/GenBank/DDBJ databases">
        <title>Genome sequencing of the rare red list fungi Phellinidium pouzarii.</title>
        <authorList>
            <person name="Buettner E."/>
            <person name="Kellner H."/>
        </authorList>
    </citation>
    <scope>NUCLEOTIDE SEQUENCE [LARGE SCALE GENOMIC DNA]</scope>
    <source>
        <strain evidence="3 4">DSM 108285</strain>
    </source>
</reference>
<dbReference type="Proteomes" id="UP000308199">
    <property type="component" value="Unassembled WGS sequence"/>
</dbReference>
<keyword evidence="1" id="KW-0812">Transmembrane</keyword>
<evidence type="ECO:0000256" key="1">
    <source>
        <dbReference type="SAM" id="Phobius"/>
    </source>
</evidence>
<evidence type="ECO:0000313" key="3">
    <source>
        <dbReference type="EMBL" id="THH06515.1"/>
    </source>
</evidence>
<proteinExistence type="predicted"/>
<keyword evidence="1" id="KW-1133">Transmembrane helix</keyword>
<accession>A0A4S4L572</accession>
<feature type="transmembrane region" description="Helical" evidence="1">
    <location>
        <begin position="63"/>
        <end position="86"/>
    </location>
</feature>
<name>A0A4S4L572_9AGAM</name>
<dbReference type="OrthoDB" id="3251775at2759"/>
<feature type="transmembrane region" description="Helical" evidence="1">
    <location>
        <begin position="98"/>
        <end position="120"/>
    </location>
</feature>
<dbReference type="AlphaFoldDB" id="A0A4S4L572"/>
<comment type="caution">
    <text evidence="3">The sequence shown here is derived from an EMBL/GenBank/DDBJ whole genome shotgun (WGS) entry which is preliminary data.</text>
</comment>
<evidence type="ECO:0000259" key="2">
    <source>
        <dbReference type="Pfam" id="PF20151"/>
    </source>
</evidence>
<dbReference type="Pfam" id="PF20151">
    <property type="entry name" value="DUF6533"/>
    <property type="match status" value="1"/>
</dbReference>
<feature type="domain" description="DUF6533" evidence="2">
    <location>
        <begin position="22"/>
        <end position="66"/>
    </location>
</feature>
<feature type="transmembrane region" description="Helical" evidence="1">
    <location>
        <begin position="152"/>
        <end position="174"/>
    </location>
</feature>
<organism evidence="3 4">
    <name type="scientific">Phellinidium pouzarii</name>
    <dbReference type="NCBI Taxonomy" id="167371"/>
    <lineage>
        <taxon>Eukaryota</taxon>
        <taxon>Fungi</taxon>
        <taxon>Dikarya</taxon>
        <taxon>Basidiomycota</taxon>
        <taxon>Agaricomycotina</taxon>
        <taxon>Agaricomycetes</taxon>
        <taxon>Hymenochaetales</taxon>
        <taxon>Hymenochaetaceae</taxon>
        <taxon>Phellinidium</taxon>
    </lineage>
</organism>
<keyword evidence="4" id="KW-1185">Reference proteome</keyword>
<protein>
    <recommendedName>
        <fullName evidence="2">DUF6533 domain-containing protein</fullName>
    </recommendedName>
</protein>
<dbReference type="InterPro" id="IPR045340">
    <property type="entry name" value="DUF6533"/>
</dbReference>
<gene>
    <name evidence="3" type="ORF">EW145_g4036</name>
</gene>